<reference evidence="21" key="1">
    <citation type="journal article" date="2007" name="PLoS Pathog.">
        <title>A very late viral protein triggers the lytic release of SV40.</title>
        <authorList>
            <person name="Daniels R."/>
            <person name="Sadowicz D."/>
            <person name="Hebert D.N."/>
        </authorList>
    </citation>
    <scope>NUCLEOTIDE SEQUENCE</scope>
    <source>
        <strain evidence="21">776</strain>
    </source>
</reference>
<keyword evidence="6" id="KW-1163">Viral penetration into host nucleus</keyword>
<proteinExistence type="inferred from homology"/>
<evidence type="ECO:0000256" key="1">
    <source>
        <dbReference type="ARBA" id="ARBA00004147"/>
    </source>
</evidence>
<keyword evidence="17" id="KW-1160">Virus entry into host cell</keyword>
<evidence type="ECO:0000313" key="21">
    <source>
        <dbReference type="EMBL" id="DAA06058.1"/>
    </source>
</evidence>
<evidence type="ECO:0000256" key="8">
    <source>
        <dbReference type="ARBA" id="ARBA00022562"/>
    </source>
</evidence>
<evidence type="ECO:0000256" key="4">
    <source>
        <dbReference type="ARBA" id="ARBA00006444"/>
    </source>
</evidence>
<dbReference type="GO" id="GO:0043657">
    <property type="term" value="C:host cell"/>
    <property type="evidence" value="ECO:0007669"/>
    <property type="project" value="GOC"/>
</dbReference>
<dbReference type="TCDB" id="1.A.83.1.2">
    <property type="family name" value="the sv40 virus viroporin vp2 (sv40 vp2) family"/>
</dbReference>
<organism evidence="21">
    <name type="scientific">Simian virus 40</name>
    <name type="common">SV40</name>
    <dbReference type="NCBI Taxonomy" id="1891767"/>
    <lineage>
        <taxon>Viruses</taxon>
        <taxon>Monodnaviria</taxon>
        <taxon>Shotokuvirae</taxon>
        <taxon>Cossaviricota</taxon>
        <taxon>Papovaviricetes</taxon>
        <taxon>Sepolyvirales</taxon>
        <taxon>Polyomaviridae</taxon>
        <taxon>Betapolyomavirus</taxon>
    </lineage>
</organism>
<evidence type="ECO:0000256" key="6">
    <source>
        <dbReference type="ARBA" id="ARBA00022524"/>
    </source>
</evidence>
<dbReference type="GO" id="GO:0042025">
    <property type="term" value="C:host cell nucleus"/>
    <property type="evidence" value="ECO:0007669"/>
    <property type="project" value="UniProtKB-SubCell"/>
</dbReference>
<keyword evidence="8" id="KW-1048">Host nucleus</keyword>
<dbReference type="GO" id="GO:0019028">
    <property type="term" value="C:viral capsid"/>
    <property type="evidence" value="ECO:0007669"/>
    <property type="project" value="UniProtKB-KW"/>
</dbReference>
<reference evidence="21" key="2">
    <citation type="submission" date="2007-05" db="EMBL/GenBank/DDBJ databases">
        <authorList>
            <person name="Daniels R.D."/>
            <person name="Sadowicz D.E."/>
            <person name="Hebert D.N."/>
        </authorList>
    </citation>
    <scope>NUCLEOTIDE SEQUENCE</scope>
    <source>
        <strain evidence="21">776</strain>
    </source>
</reference>
<keyword evidence="13" id="KW-0238">DNA-binding</keyword>
<evidence type="ECO:0000256" key="12">
    <source>
        <dbReference type="ARBA" id="ARBA00022921"/>
    </source>
</evidence>
<evidence type="ECO:0000256" key="3">
    <source>
        <dbReference type="ARBA" id="ARBA00004625"/>
    </source>
</evidence>
<protein>
    <recommendedName>
        <fullName evidence="5">Minor capsid protein VP2</fullName>
    </recommendedName>
    <alternativeName>
        <fullName evidence="18">Minor structural protein VP2</fullName>
    </alternativeName>
</protein>
<evidence type="ECO:0000256" key="15">
    <source>
        <dbReference type="ARBA" id="ARBA00023184"/>
    </source>
</evidence>
<evidence type="ECO:0000256" key="5">
    <source>
        <dbReference type="ARBA" id="ARBA00022269"/>
    </source>
</evidence>
<comment type="similarity">
    <text evidence="4">Belongs to the polyomaviruses capsid protein VP2 family.</text>
</comment>
<keyword evidence="14" id="KW-0472">Membrane</keyword>
<keyword evidence="15" id="KW-1038">Host endoplasmic reticulum</keyword>
<evidence type="ECO:0000256" key="20">
    <source>
        <dbReference type="SAM" id="MobiDB-lite"/>
    </source>
</evidence>
<evidence type="ECO:0000256" key="10">
    <source>
        <dbReference type="ARBA" id="ARBA00022844"/>
    </source>
</evidence>
<evidence type="ECO:0000256" key="13">
    <source>
        <dbReference type="ARBA" id="ARBA00023125"/>
    </source>
</evidence>
<dbReference type="InterPro" id="IPR001070">
    <property type="entry name" value="Polyoma_coat_VP2"/>
</dbReference>
<evidence type="ECO:0000256" key="11">
    <source>
        <dbReference type="ARBA" id="ARBA00022870"/>
    </source>
</evidence>
<keyword evidence="10" id="KW-0946">Virion</keyword>
<dbReference type="GO" id="GO:0003677">
    <property type="term" value="F:DNA binding"/>
    <property type="evidence" value="ECO:0007669"/>
    <property type="project" value="UniProtKB-KW"/>
</dbReference>
<comment type="subcellular location">
    <subcellularLocation>
        <location evidence="3">Host endoplasmic reticulum membrane</location>
    </subcellularLocation>
    <subcellularLocation>
        <location evidence="1">Host nucleus</location>
    </subcellularLocation>
    <subcellularLocation>
        <location evidence="2">Virion</location>
    </subcellularLocation>
</comment>
<dbReference type="Pfam" id="PF00761">
    <property type="entry name" value="Polyoma_coat2"/>
    <property type="match status" value="1"/>
</dbReference>
<dbReference type="GO" id="GO:0044167">
    <property type="term" value="C:host cell endoplasmic reticulum membrane"/>
    <property type="evidence" value="ECO:0007669"/>
    <property type="project" value="UniProtKB-SubCell"/>
</dbReference>
<organismHost>
    <name type="scientific">Macaca</name>
    <name type="common">macaques</name>
    <dbReference type="NCBI Taxonomy" id="9539"/>
</organismHost>
<dbReference type="GO" id="GO:0005198">
    <property type="term" value="F:structural molecule activity"/>
    <property type="evidence" value="ECO:0007669"/>
    <property type="project" value="InterPro"/>
</dbReference>
<evidence type="ECO:0000256" key="7">
    <source>
        <dbReference type="ARBA" id="ARBA00022561"/>
    </source>
</evidence>
<evidence type="ECO:0000256" key="14">
    <source>
        <dbReference type="ARBA" id="ARBA00023136"/>
    </source>
</evidence>
<evidence type="ECO:0000256" key="18">
    <source>
        <dbReference type="ARBA" id="ARBA00031865"/>
    </source>
</evidence>
<sequence>MVRQVANREGLQISFGHTYDNIDEADSIQQVTERWEAQSQSPNVQSGEFIEKFEAPGGANQRTAPQWMLPLLLGLYGSVTSALKAYEDGPNKKKRKLSRGSSQKTKGTSASAKARHKRRNRSSRS</sequence>
<dbReference type="EMBL" id="BK006135">
    <property type="protein sequence ID" value="DAA06058.1"/>
    <property type="molecule type" value="Genomic_DNA"/>
</dbReference>
<feature type="region of interest" description="Disordered" evidence="20">
    <location>
        <begin position="86"/>
        <end position="125"/>
    </location>
</feature>
<accession>A7E3J0</accession>
<evidence type="ECO:0000256" key="9">
    <source>
        <dbReference type="ARBA" id="ARBA00022707"/>
    </source>
</evidence>
<evidence type="ECO:0000256" key="17">
    <source>
        <dbReference type="ARBA" id="ARBA00023296"/>
    </source>
</evidence>
<keyword evidence="12" id="KW-0426">Late protein</keyword>
<feature type="compositionally biased region" description="Polar residues" evidence="20">
    <location>
        <begin position="99"/>
        <end position="111"/>
    </location>
</feature>
<evidence type="ECO:0000256" key="2">
    <source>
        <dbReference type="ARBA" id="ARBA00004328"/>
    </source>
</evidence>
<evidence type="ECO:0000256" key="16">
    <source>
        <dbReference type="ARBA" id="ARBA00023288"/>
    </source>
</evidence>
<keyword evidence="11" id="KW-1043">Host membrane</keyword>
<dbReference type="GO" id="GO:0075732">
    <property type="term" value="P:viral penetration into host nucleus"/>
    <property type="evidence" value="ECO:0007669"/>
    <property type="project" value="UniProtKB-KW"/>
</dbReference>
<comment type="subunit">
    <text evidence="19">Forms homooligomers, and heterooligomers with VP3 in the endoplasmic reticulum membrane. Interacts (via D1 domain) with VP1.</text>
</comment>
<evidence type="ECO:0000256" key="19">
    <source>
        <dbReference type="ARBA" id="ARBA00034499"/>
    </source>
</evidence>
<keyword evidence="7" id="KW-0167">Capsid protein</keyword>
<keyword evidence="16" id="KW-0449">Lipoprotein</keyword>
<feature type="compositionally biased region" description="Basic residues" evidence="20">
    <location>
        <begin position="113"/>
        <end position="125"/>
    </location>
</feature>
<name>A7E3J0_SV40</name>
<keyword evidence="9" id="KW-0519">Myristate</keyword>
<dbReference type="GO" id="GO:0046718">
    <property type="term" value="P:symbiont entry into host cell"/>
    <property type="evidence" value="ECO:0007669"/>
    <property type="project" value="UniProtKB-KW"/>
</dbReference>